<evidence type="ECO:0000256" key="3">
    <source>
        <dbReference type="RuleBase" id="RU000363"/>
    </source>
</evidence>
<sequence length="299" mass="34250">THFVYVNIAIVKYHGAFNRQMSEQGSRCDRCQFWNRCSSCRKISQGRFSVKFLKTPEALRILFQVAALARRKERLDELASKLSNEKGQFHPIKTDMSEEADILNAFKWIKENLGPIHILINNTGTSIIGVSLHDGSTEDWQRVFQVNVMGLGIATREAIRDMRKNNVEGHIIHMNSIGGHQVFNFPRRMNVYFASKFAVTALMETLSRELDDIKSRIKVTSVSPGVVDTELITDTLREDPLYQNAVKEKKILYPEDVAECVFCILSTPPHVQVTVLFFSYVKYLQIFSYNITITSFTVF</sequence>
<dbReference type="PRINTS" id="PR00081">
    <property type="entry name" value="GDHRDH"/>
</dbReference>
<feature type="non-terminal residue" evidence="4">
    <location>
        <position position="1"/>
    </location>
</feature>
<dbReference type="Proteomes" id="UP001159042">
    <property type="component" value="Unassembled WGS sequence"/>
</dbReference>
<organism evidence="4 5">
    <name type="scientific">Exocentrus adspersus</name>
    <dbReference type="NCBI Taxonomy" id="1586481"/>
    <lineage>
        <taxon>Eukaryota</taxon>
        <taxon>Metazoa</taxon>
        <taxon>Ecdysozoa</taxon>
        <taxon>Arthropoda</taxon>
        <taxon>Hexapoda</taxon>
        <taxon>Insecta</taxon>
        <taxon>Pterygota</taxon>
        <taxon>Neoptera</taxon>
        <taxon>Endopterygota</taxon>
        <taxon>Coleoptera</taxon>
        <taxon>Polyphaga</taxon>
        <taxon>Cucujiformia</taxon>
        <taxon>Chrysomeloidea</taxon>
        <taxon>Cerambycidae</taxon>
        <taxon>Lamiinae</taxon>
        <taxon>Acanthocinini</taxon>
        <taxon>Exocentrus</taxon>
    </lineage>
</organism>
<dbReference type="Pfam" id="PF00106">
    <property type="entry name" value="adh_short"/>
    <property type="match status" value="1"/>
</dbReference>
<keyword evidence="5" id="KW-1185">Reference proteome</keyword>
<dbReference type="InterPro" id="IPR036291">
    <property type="entry name" value="NAD(P)-bd_dom_sf"/>
</dbReference>
<dbReference type="InterPro" id="IPR002347">
    <property type="entry name" value="SDR_fam"/>
</dbReference>
<comment type="similarity">
    <text evidence="1 3">Belongs to the short-chain dehydrogenases/reductases (SDR) family.</text>
</comment>
<reference evidence="4 5" key="1">
    <citation type="journal article" date="2023" name="Insect Mol. Biol.">
        <title>Genome sequencing provides insights into the evolution of gene families encoding plant cell wall-degrading enzymes in longhorned beetles.</title>
        <authorList>
            <person name="Shin N.R."/>
            <person name="Okamura Y."/>
            <person name="Kirsch R."/>
            <person name="Pauchet Y."/>
        </authorList>
    </citation>
    <scope>NUCLEOTIDE SEQUENCE [LARGE SCALE GENOMIC DNA]</scope>
    <source>
        <strain evidence="4">EAD_L_NR</strain>
    </source>
</reference>
<proteinExistence type="inferred from homology"/>
<dbReference type="Gene3D" id="3.40.50.720">
    <property type="entry name" value="NAD(P)-binding Rossmann-like Domain"/>
    <property type="match status" value="1"/>
</dbReference>
<evidence type="ECO:0000313" key="5">
    <source>
        <dbReference type="Proteomes" id="UP001159042"/>
    </source>
</evidence>
<dbReference type="FunFam" id="3.40.50.720:FF:000047">
    <property type="entry name" value="NADP-dependent L-serine/L-allo-threonine dehydrogenase"/>
    <property type="match status" value="1"/>
</dbReference>
<evidence type="ECO:0000313" key="4">
    <source>
        <dbReference type="EMBL" id="KAJ8921146.1"/>
    </source>
</evidence>
<comment type="caution">
    <text evidence="4">The sequence shown here is derived from an EMBL/GenBank/DDBJ whole genome shotgun (WGS) entry which is preliminary data.</text>
</comment>
<evidence type="ECO:0000256" key="1">
    <source>
        <dbReference type="ARBA" id="ARBA00006484"/>
    </source>
</evidence>
<dbReference type="AlphaFoldDB" id="A0AAV8W5A6"/>
<gene>
    <name evidence="4" type="ORF">NQ315_013617</name>
</gene>
<dbReference type="EMBL" id="JANEYG010000011">
    <property type="protein sequence ID" value="KAJ8921146.1"/>
    <property type="molecule type" value="Genomic_DNA"/>
</dbReference>
<name>A0AAV8W5A6_9CUCU</name>
<dbReference type="PANTHER" id="PTHR43115:SF4">
    <property type="entry name" value="DEHYDROGENASE_REDUCTASE SDR FAMILY MEMBER 11"/>
    <property type="match status" value="1"/>
</dbReference>
<dbReference type="PRINTS" id="PR00080">
    <property type="entry name" value="SDRFAMILY"/>
</dbReference>
<dbReference type="PANTHER" id="PTHR43115">
    <property type="entry name" value="DEHYDROGENASE/REDUCTASE SDR FAMILY MEMBER 11"/>
    <property type="match status" value="1"/>
</dbReference>
<evidence type="ECO:0008006" key="6">
    <source>
        <dbReference type="Google" id="ProtNLM"/>
    </source>
</evidence>
<evidence type="ECO:0000256" key="2">
    <source>
        <dbReference type="ARBA" id="ARBA00023002"/>
    </source>
</evidence>
<protein>
    <recommendedName>
        <fullName evidence="6">Dehydrogenase/reductase SDR family member 11</fullName>
    </recommendedName>
</protein>
<keyword evidence="2" id="KW-0560">Oxidoreductase</keyword>
<dbReference type="SUPFAM" id="SSF51735">
    <property type="entry name" value="NAD(P)-binding Rossmann-fold domains"/>
    <property type="match status" value="1"/>
</dbReference>
<dbReference type="GO" id="GO:0016616">
    <property type="term" value="F:oxidoreductase activity, acting on the CH-OH group of donors, NAD or NADP as acceptor"/>
    <property type="evidence" value="ECO:0007669"/>
    <property type="project" value="UniProtKB-ARBA"/>
</dbReference>
<accession>A0AAV8W5A6</accession>